<dbReference type="EMBL" id="MCGR01000014">
    <property type="protein sequence ID" value="ORY86691.1"/>
    <property type="molecule type" value="Genomic_DNA"/>
</dbReference>
<proteinExistence type="predicted"/>
<dbReference type="AlphaFoldDB" id="A0A1Y2FRQ6"/>
<name>A0A1Y2FRQ6_9BASI</name>
<reference evidence="3 4" key="1">
    <citation type="submission" date="2016-07" db="EMBL/GenBank/DDBJ databases">
        <title>Pervasive Adenine N6-methylation of Active Genes in Fungi.</title>
        <authorList>
            <consortium name="DOE Joint Genome Institute"/>
            <person name="Mondo S.J."/>
            <person name="Dannebaum R.O."/>
            <person name="Kuo R.C."/>
            <person name="Labutti K."/>
            <person name="Haridas S."/>
            <person name="Kuo A."/>
            <person name="Salamov A."/>
            <person name="Ahrendt S.R."/>
            <person name="Lipzen A."/>
            <person name="Sullivan W."/>
            <person name="Andreopoulos W.B."/>
            <person name="Clum A."/>
            <person name="Lindquist E."/>
            <person name="Daum C."/>
            <person name="Ramamoorthy G.K."/>
            <person name="Gryganskyi A."/>
            <person name="Culley D."/>
            <person name="Magnuson J.K."/>
            <person name="James T.Y."/>
            <person name="O'Malley M.A."/>
            <person name="Stajich J.E."/>
            <person name="Spatafora J.W."/>
            <person name="Visel A."/>
            <person name="Grigoriev I.V."/>
        </authorList>
    </citation>
    <scope>NUCLEOTIDE SEQUENCE [LARGE SCALE GENOMIC DNA]</scope>
    <source>
        <strain evidence="3 4">62-1032</strain>
    </source>
</reference>
<feature type="region of interest" description="Disordered" evidence="1">
    <location>
        <begin position="35"/>
        <end position="116"/>
    </location>
</feature>
<keyword evidence="4" id="KW-1185">Reference proteome</keyword>
<feature type="compositionally biased region" description="Low complexity" evidence="1">
    <location>
        <begin position="232"/>
        <end position="251"/>
    </location>
</feature>
<evidence type="ECO:0000313" key="3">
    <source>
        <dbReference type="EMBL" id="ORY86691.1"/>
    </source>
</evidence>
<dbReference type="InParanoid" id="A0A1Y2FRQ6"/>
<feature type="compositionally biased region" description="Low complexity" evidence="1">
    <location>
        <begin position="342"/>
        <end position="352"/>
    </location>
</feature>
<keyword evidence="2" id="KW-0472">Membrane</keyword>
<keyword evidence="2" id="KW-0812">Transmembrane</keyword>
<feature type="region of interest" description="Disordered" evidence="1">
    <location>
        <begin position="173"/>
        <end position="372"/>
    </location>
</feature>
<evidence type="ECO:0000256" key="1">
    <source>
        <dbReference type="SAM" id="MobiDB-lite"/>
    </source>
</evidence>
<dbReference type="Proteomes" id="UP000193467">
    <property type="component" value="Unassembled WGS sequence"/>
</dbReference>
<feature type="compositionally biased region" description="Polar residues" evidence="1">
    <location>
        <begin position="97"/>
        <end position="115"/>
    </location>
</feature>
<feature type="transmembrane region" description="Helical" evidence="2">
    <location>
        <begin position="6"/>
        <end position="27"/>
    </location>
</feature>
<sequence length="372" mass="39838">MVQLLVVVPISVICGSLILLLTIFLIVRRTREKRQREGKQVFSEERRQTEGEAEKGLLFEGDDPFASLPSSPRRLPHSSLPTLVISAPDDPPLHPFTASNEITQPNTSQQTSASHSVEAPILPAARPAAAPRPEDDHERLRTISASTTSTSASTSSTSTIKPSFFRRLFSPSSTPSLSAFPSPPSPSTSQRTLRGSEVKQRPSSEPLLSSGASWRSGSLFQEHLGREGGGRTRTSLSSTSSGHSFRSLGSLDSIPESSEEGGGHVDAGGMYYDRSRETDEEDELAQDPDWPLEESSYGVEDASISAIQQPPSPDPLPAHHEHQPTPLPLSTISTANSEQRLPSPTTPTNTSPGAAESPVDPLLSPRSSVSQG</sequence>
<keyword evidence="2" id="KW-1133">Transmembrane helix</keyword>
<evidence type="ECO:0000256" key="2">
    <source>
        <dbReference type="SAM" id="Phobius"/>
    </source>
</evidence>
<protein>
    <submittedName>
        <fullName evidence="3">Uncharacterized protein</fullName>
    </submittedName>
</protein>
<feature type="compositionally biased region" description="Polar residues" evidence="1">
    <location>
        <begin position="328"/>
        <end position="340"/>
    </location>
</feature>
<feature type="compositionally biased region" description="Low complexity" evidence="1">
    <location>
        <begin position="67"/>
        <end position="83"/>
    </location>
</feature>
<gene>
    <name evidence="3" type="ORF">BCR35DRAFT_330574</name>
</gene>
<feature type="compositionally biased region" description="Basic and acidic residues" evidence="1">
    <location>
        <begin position="35"/>
        <end position="57"/>
    </location>
</feature>
<feature type="compositionally biased region" description="Polar residues" evidence="1">
    <location>
        <begin position="203"/>
        <end position="219"/>
    </location>
</feature>
<comment type="caution">
    <text evidence="3">The sequence shown here is derived from an EMBL/GenBank/DDBJ whole genome shotgun (WGS) entry which is preliminary data.</text>
</comment>
<evidence type="ECO:0000313" key="4">
    <source>
        <dbReference type="Proteomes" id="UP000193467"/>
    </source>
</evidence>
<feature type="compositionally biased region" description="Acidic residues" evidence="1">
    <location>
        <begin position="278"/>
        <end position="292"/>
    </location>
</feature>
<accession>A0A1Y2FRQ6</accession>
<organism evidence="3 4">
    <name type="scientific">Leucosporidium creatinivorum</name>
    <dbReference type="NCBI Taxonomy" id="106004"/>
    <lineage>
        <taxon>Eukaryota</taxon>
        <taxon>Fungi</taxon>
        <taxon>Dikarya</taxon>
        <taxon>Basidiomycota</taxon>
        <taxon>Pucciniomycotina</taxon>
        <taxon>Microbotryomycetes</taxon>
        <taxon>Leucosporidiales</taxon>
        <taxon>Leucosporidium</taxon>
    </lineage>
</organism>